<evidence type="ECO:0000256" key="2">
    <source>
        <dbReference type="ARBA" id="ARBA00004804"/>
    </source>
</evidence>
<dbReference type="PANTHER" id="PTHR21091">
    <property type="entry name" value="METHYLTETRAHYDROFOLATE:HOMOCYSTEINE METHYLTRANSFERASE RELATED"/>
    <property type="match status" value="1"/>
</dbReference>
<keyword evidence="7" id="KW-0963">Cytoplasm</keyword>
<dbReference type="Proteomes" id="UP000243217">
    <property type="component" value="Unassembled WGS sequence"/>
</dbReference>
<evidence type="ECO:0000256" key="7">
    <source>
        <dbReference type="ARBA" id="ARBA00022490"/>
    </source>
</evidence>
<feature type="domain" description="Uroporphyrinogen decarboxylase (URO-D)" evidence="17">
    <location>
        <begin position="188"/>
        <end position="204"/>
    </location>
</feature>
<gene>
    <name evidence="18" type="ORF">THRCLA_10802</name>
</gene>
<dbReference type="GO" id="GO:0005829">
    <property type="term" value="C:cytosol"/>
    <property type="evidence" value="ECO:0007669"/>
    <property type="project" value="UniProtKB-SubCell"/>
</dbReference>
<protein>
    <recommendedName>
        <fullName evidence="6 14">Uroporphyrinogen decarboxylase</fullName>
        <ecNumber evidence="5 14">4.1.1.37</ecNumber>
    </recommendedName>
</protein>
<dbReference type="InterPro" id="IPR006361">
    <property type="entry name" value="Uroporphyrinogen_deCO2ase_HemE"/>
</dbReference>
<evidence type="ECO:0000256" key="5">
    <source>
        <dbReference type="ARBA" id="ARBA00012288"/>
    </source>
</evidence>
<dbReference type="SUPFAM" id="SSF51726">
    <property type="entry name" value="UROD/MetE-like"/>
    <property type="match status" value="1"/>
</dbReference>
<comment type="catalytic activity">
    <reaction evidence="12">
        <text>uroporphyrinogen I + 4 H(+) = coproporphyrinogen I + 4 CO2</text>
        <dbReference type="Rhea" id="RHEA:31239"/>
        <dbReference type="ChEBI" id="CHEBI:15378"/>
        <dbReference type="ChEBI" id="CHEBI:16526"/>
        <dbReference type="ChEBI" id="CHEBI:62626"/>
        <dbReference type="ChEBI" id="CHEBI:62631"/>
    </reaction>
    <physiologicalReaction direction="left-to-right" evidence="12">
        <dbReference type="Rhea" id="RHEA:31240"/>
    </physiologicalReaction>
</comment>
<dbReference type="GO" id="GO:0006782">
    <property type="term" value="P:protoporphyrinogen IX biosynthetic process"/>
    <property type="evidence" value="ECO:0007669"/>
    <property type="project" value="UniProtKB-UniPathway"/>
</dbReference>
<evidence type="ECO:0000256" key="6">
    <source>
        <dbReference type="ARBA" id="ARBA00014308"/>
    </source>
</evidence>
<keyword evidence="10 14" id="KW-0627">Porphyrin biosynthesis</keyword>
<proteinExistence type="inferred from homology"/>
<evidence type="ECO:0000256" key="1">
    <source>
        <dbReference type="ARBA" id="ARBA00004514"/>
    </source>
</evidence>
<dbReference type="HAMAP" id="MF_00218">
    <property type="entry name" value="URO_D"/>
    <property type="match status" value="1"/>
</dbReference>
<evidence type="ECO:0000256" key="10">
    <source>
        <dbReference type="ARBA" id="ARBA00023244"/>
    </source>
</evidence>
<accession>A0A1V9YGA3</accession>
<dbReference type="PANTHER" id="PTHR21091:SF169">
    <property type="entry name" value="UROPORPHYRINOGEN DECARBOXYLASE"/>
    <property type="match status" value="1"/>
</dbReference>
<name>A0A1V9YGA3_9STRA</name>
<keyword evidence="9 14" id="KW-0456">Lyase</keyword>
<keyword evidence="19" id="KW-1185">Reference proteome</keyword>
<dbReference type="FunFam" id="3.20.20.210:FF:000008">
    <property type="entry name" value="Uroporphyrinogen decarboxylase"/>
    <property type="match status" value="1"/>
</dbReference>
<dbReference type="EMBL" id="JNBS01003939">
    <property type="protein sequence ID" value="OQR84752.1"/>
    <property type="molecule type" value="Genomic_DNA"/>
</dbReference>
<comment type="function">
    <text evidence="11">Catalyzes the sequential decarboxylation of the four acetate side chains of uroporphyrinogen to form coproporphyrinogen and participates in the fifth step in the heme biosynthetic pathway. Isomer I or isomer III of uroporphyrinogen may serve as substrate, but only coproporphyrinogen III can ultimately be converted to heme. In vitro also decarboxylates pentacarboxylate porphyrinogen I.</text>
</comment>
<dbReference type="Pfam" id="PF01208">
    <property type="entry name" value="URO-D"/>
    <property type="match status" value="1"/>
</dbReference>
<reference evidence="18 19" key="1">
    <citation type="journal article" date="2014" name="Genome Biol. Evol.">
        <title>The secreted proteins of Achlya hypogyna and Thraustotheca clavata identify the ancestral oomycete secretome and reveal gene acquisitions by horizontal gene transfer.</title>
        <authorList>
            <person name="Misner I."/>
            <person name="Blouin N."/>
            <person name="Leonard G."/>
            <person name="Richards T.A."/>
            <person name="Lane C.E."/>
        </authorList>
    </citation>
    <scope>NUCLEOTIDE SEQUENCE [LARGE SCALE GENOMIC DNA]</scope>
    <source>
        <strain evidence="18 19">ATCC 34112</strain>
    </source>
</reference>
<organism evidence="18 19">
    <name type="scientific">Thraustotheca clavata</name>
    <dbReference type="NCBI Taxonomy" id="74557"/>
    <lineage>
        <taxon>Eukaryota</taxon>
        <taxon>Sar</taxon>
        <taxon>Stramenopiles</taxon>
        <taxon>Oomycota</taxon>
        <taxon>Saprolegniomycetes</taxon>
        <taxon>Saprolegniales</taxon>
        <taxon>Achlyaceae</taxon>
        <taxon>Thraustotheca</taxon>
    </lineage>
</organism>
<evidence type="ECO:0000313" key="18">
    <source>
        <dbReference type="EMBL" id="OQR84752.1"/>
    </source>
</evidence>
<dbReference type="STRING" id="74557.A0A1V9YGA3"/>
<comment type="caution">
    <text evidence="18">The sequence shown here is derived from an EMBL/GenBank/DDBJ whole genome shotgun (WGS) entry which is preliminary data.</text>
</comment>
<evidence type="ECO:0000256" key="3">
    <source>
        <dbReference type="ARBA" id="ARBA00009935"/>
    </source>
</evidence>
<comment type="pathway">
    <text evidence="2 14">Porphyrin-containing compound metabolism; protoporphyrin-IX biosynthesis; coproporphyrinogen-III from 5-aminolevulinate: step 4/4.</text>
</comment>
<comment type="subcellular location">
    <subcellularLocation>
        <location evidence="1">Cytoplasm</location>
        <location evidence="1">Cytosol</location>
    </subcellularLocation>
</comment>
<dbReference type="InterPro" id="IPR000257">
    <property type="entry name" value="Uroporphyrinogen_deCOase"/>
</dbReference>
<evidence type="ECO:0000256" key="8">
    <source>
        <dbReference type="ARBA" id="ARBA00022793"/>
    </source>
</evidence>
<comment type="similarity">
    <text evidence="3 15">Belongs to the uroporphyrinogen decarboxylase family.</text>
</comment>
<evidence type="ECO:0000256" key="13">
    <source>
        <dbReference type="ARBA" id="ARBA00048411"/>
    </source>
</evidence>
<dbReference type="CDD" id="cd00717">
    <property type="entry name" value="URO-D"/>
    <property type="match status" value="1"/>
</dbReference>
<dbReference type="NCBIfam" id="TIGR01464">
    <property type="entry name" value="hemE"/>
    <property type="match status" value="1"/>
</dbReference>
<evidence type="ECO:0000256" key="4">
    <source>
        <dbReference type="ARBA" id="ARBA00011738"/>
    </source>
</evidence>
<comment type="catalytic activity">
    <reaction evidence="13">
        <text>uroporphyrinogen III + 4 H(+) = coproporphyrinogen III + 4 CO2</text>
        <dbReference type="Rhea" id="RHEA:19865"/>
        <dbReference type="ChEBI" id="CHEBI:15378"/>
        <dbReference type="ChEBI" id="CHEBI:16526"/>
        <dbReference type="ChEBI" id="CHEBI:57308"/>
        <dbReference type="ChEBI" id="CHEBI:57309"/>
        <dbReference type="EC" id="4.1.1.37"/>
    </reaction>
    <physiologicalReaction direction="left-to-right" evidence="13">
        <dbReference type="Rhea" id="RHEA:19866"/>
    </physiologicalReaction>
</comment>
<keyword evidence="8 14" id="KW-0210">Decarboxylase</keyword>
<evidence type="ECO:0000256" key="14">
    <source>
        <dbReference type="RuleBase" id="RU000554"/>
    </source>
</evidence>
<evidence type="ECO:0000256" key="11">
    <source>
        <dbReference type="ARBA" id="ARBA00045708"/>
    </source>
</evidence>
<sequence>MVKALVPLLAVAAAAMAMIALRQREKKKHAYPFKRTPIKRLPLDQLPRLKNDLLVRAYLGQKTERVPVWCMRQAGRHLPEFRALREAGYDFFTMCQVPELAVEVSLQPLRRYATDAVIIFCDILVVPQAMGMEVKMVSGVGPVLPQPLRTPEDLARLNKKPDIEATLGYLMDALNLARQEINGQVPLIGFSGAPFTLFTYMVEGGGSRTKDKVKSFLYKYPQAAHEALQAITDVCVEYLIAQYQAGAQALQIFESVGAEYLTQDHFYEFAFPYLAQIAERVREAVPATVPLVGFSKGTQYAYEKLSYTKYDCLSLDWQSDPTTVREQVGGRVSLQGNLDSAAIYAAPEVIREEVSKMLKKFGTQGYVANLGHGCAPDFSPENVDTFIKSVQQISFEMNSV</sequence>
<dbReference type="PROSITE" id="PS00907">
    <property type="entry name" value="UROD_2"/>
    <property type="match status" value="1"/>
</dbReference>
<comment type="subunit">
    <text evidence="4">Homodimer.</text>
</comment>
<feature type="domain" description="Uroporphyrinogen decarboxylase (URO-D)" evidence="16">
    <location>
        <begin position="67"/>
        <end position="76"/>
    </location>
</feature>
<evidence type="ECO:0000256" key="12">
    <source>
        <dbReference type="ARBA" id="ARBA00047341"/>
    </source>
</evidence>
<evidence type="ECO:0000256" key="15">
    <source>
        <dbReference type="RuleBase" id="RU004169"/>
    </source>
</evidence>
<dbReference type="EC" id="4.1.1.37" evidence="5 14"/>
<evidence type="ECO:0000313" key="19">
    <source>
        <dbReference type="Proteomes" id="UP000243217"/>
    </source>
</evidence>
<dbReference type="OrthoDB" id="339900at2759"/>
<dbReference type="InterPro" id="IPR038071">
    <property type="entry name" value="UROD/MetE-like_sf"/>
</dbReference>
<dbReference type="GO" id="GO:0004853">
    <property type="term" value="F:uroporphyrinogen decarboxylase activity"/>
    <property type="evidence" value="ECO:0007669"/>
    <property type="project" value="UniProtKB-EC"/>
</dbReference>
<evidence type="ECO:0000256" key="9">
    <source>
        <dbReference type="ARBA" id="ARBA00023239"/>
    </source>
</evidence>
<dbReference type="AlphaFoldDB" id="A0A1V9YGA3"/>
<dbReference type="Gene3D" id="3.20.20.210">
    <property type="match status" value="1"/>
</dbReference>
<evidence type="ECO:0000259" key="17">
    <source>
        <dbReference type="PROSITE" id="PS00907"/>
    </source>
</evidence>
<dbReference type="PROSITE" id="PS00906">
    <property type="entry name" value="UROD_1"/>
    <property type="match status" value="1"/>
</dbReference>
<evidence type="ECO:0000259" key="16">
    <source>
        <dbReference type="PROSITE" id="PS00906"/>
    </source>
</evidence>
<dbReference type="UniPathway" id="UPA00251">
    <property type="reaction ID" value="UER00321"/>
</dbReference>